<reference evidence="2 3" key="1">
    <citation type="submission" date="2016-09" db="EMBL/GenBank/DDBJ databases">
        <title>Complete genome of Desulfosporosinus sp. OL.</title>
        <authorList>
            <person name="Mardanov A."/>
            <person name="Beletsky A."/>
            <person name="Panova A."/>
            <person name="Karnachuk O."/>
            <person name="Ravin N."/>
        </authorList>
    </citation>
    <scope>NUCLEOTIDE SEQUENCE [LARGE SCALE GENOMIC DNA]</scope>
    <source>
        <strain evidence="2 3">OL</strain>
    </source>
</reference>
<dbReference type="STRING" id="1888891.DSOL_2653"/>
<accession>A0A1Q8QVY4</accession>
<dbReference type="SUPFAM" id="SSF56281">
    <property type="entry name" value="Metallo-hydrolase/oxidoreductase"/>
    <property type="match status" value="1"/>
</dbReference>
<keyword evidence="2" id="KW-0378">Hydrolase</keyword>
<dbReference type="Gene3D" id="3.60.15.10">
    <property type="entry name" value="Ribonuclease Z/Hydroxyacylglutathione hydrolase-like"/>
    <property type="match status" value="1"/>
</dbReference>
<keyword evidence="3" id="KW-1185">Reference proteome</keyword>
<dbReference type="InterPro" id="IPR050855">
    <property type="entry name" value="NDM-1-like"/>
</dbReference>
<organism evidence="2 3">
    <name type="scientific">Desulfosporosinus metallidurans</name>
    <dbReference type="NCBI Taxonomy" id="1888891"/>
    <lineage>
        <taxon>Bacteria</taxon>
        <taxon>Bacillati</taxon>
        <taxon>Bacillota</taxon>
        <taxon>Clostridia</taxon>
        <taxon>Eubacteriales</taxon>
        <taxon>Desulfitobacteriaceae</taxon>
        <taxon>Desulfosporosinus</taxon>
    </lineage>
</organism>
<proteinExistence type="predicted"/>
<dbReference type="InterPro" id="IPR001279">
    <property type="entry name" value="Metallo-B-lactamas"/>
</dbReference>
<gene>
    <name evidence="2" type="ORF">DSOL_2653</name>
</gene>
<dbReference type="Pfam" id="PF00753">
    <property type="entry name" value="Lactamase_B"/>
    <property type="match status" value="1"/>
</dbReference>
<evidence type="ECO:0000313" key="3">
    <source>
        <dbReference type="Proteomes" id="UP000186102"/>
    </source>
</evidence>
<sequence length="220" mass="24474">MLVTDGIHRIEGVKGANVYLVTGSQLLLIDTGFPGQEHRICNYLNSIGIEPTALKGIVLTHHDVDHVGSALRMQQLAKCSIYAHSLEIPYILGQVNRPGIKRWLPMATRLLYGKLISPTELHPLTGIEFEDWEIIHTPGHTPGHIILYRNGVAIVGDLFQGGEIRLAPSIFTWNTDKLRESAQTVIERPLRWILPGHGPATPASSHWLEKLQNSLRRISG</sequence>
<dbReference type="PANTHER" id="PTHR42951:SF17">
    <property type="entry name" value="METALLO-BETA-LACTAMASE DOMAIN-CONTAINING PROTEIN"/>
    <property type="match status" value="1"/>
</dbReference>
<dbReference type="CDD" id="cd07721">
    <property type="entry name" value="yflN-like_MBL-fold"/>
    <property type="match status" value="1"/>
</dbReference>
<evidence type="ECO:0000259" key="1">
    <source>
        <dbReference type="SMART" id="SM00849"/>
    </source>
</evidence>
<dbReference type="AlphaFoldDB" id="A0A1Q8QVY4"/>
<dbReference type="InterPro" id="IPR036866">
    <property type="entry name" value="RibonucZ/Hydroxyglut_hydro"/>
</dbReference>
<dbReference type="Proteomes" id="UP000186102">
    <property type="component" value="Unassembled WGS sequence"/>
</dbReference>
<name>A0A1Q8QVY4_9FIRM</name>
<feature type="domain" description="Metallo-beta-lactamase" evidence="1">
    <location>
        <begin position="15"/>
        <end position="197"/>
    </location>
</feature>
<dbReference type="GO" id="GO:0016787">
    <property type="term" value="F:hydrolase activity"/>
    <property type="evidence" value="ECO:0007669"/>
    <property type="project" value="UniProtKB-KW"/>
</dbReference>
<dbReference type="PANTHER" id="PTHR42951">
    <property type="entry name" value="METALLO-BETA-LACTAMASE DOMAIN-CONTAINING"/>
    <property type="match status" value="1"/>
</dbReference>
<dbReference type="EMBL" id="MLBF01000018">
    <property type="protein sequence ID" value="OLN31480.1"/>
    <property type="molecule type" value="Genomic_DNA"/>
</dbReference>
<evidence type="ECO:0000313" key="2">
    <source>
        <dbReference type="EMBL" id="OLN31480.1"/>
    </source>
</evidence>
<protein>
    <submittedName>
        <fullName evidence="2">Metal-dependent hydrolase</fullName>
    </submittedName>
</protein>
<dbReference type="OrthoDB" id="9761531at2"/>
<dbReference type="SMART" id="SM00849">
    <property type="entry name" value="Lactamase_B"/>
    <property type="match status" value="1"/>
</dbReference>
<comment type="caution">
    <text evidence="2">The sequence shown here is derived from an EMBL/GenBank/DDBJ whole genome shotgun (WGS) entry which is preliminary data.</text>
</comment>